<dbReference type="Gene3D" id="3.40.50.1460">
    <property type="match status" value="2"/>
</dbReference>
<evidence type="ECO:0000256" key="5">
    <source>
        <dbReference type="RuleBase" id="RU003971"/>
    </source>
</evidence>
<evidence type="ECO:0000256" key="6">
    <source>
        <dbReference type="SAM" id="MobiDB-lite"/>
    </source>
</evidence>
<feature type="region of interest" description="Disordered" evidence="6">
    <location>
        <begin position="157"/>
        <end position="238"/>
    </location>
</feature>
<dbReference type="InterPro" id="IPR011600">
    <property type="entry name" value="Pept_C14_caspase"/>
</dbReference>
<proteinExistence type="inferred from homology"/>
<dbReference type="GO" id="GO:0006508">
    <property type="term" value="P:proteolysis"/>
    <property type="evidence" value="ECO:0007669"/>
    <property type="project" value="UniProtKB-KW"/>
</dbReference>
<dbReference type="InterPro" id="IPR015917">
    <property type="entry name" value="Pept_C14A"/>
</dbReference>
<accession>A0A8B7N6K4</accession>
<dbReference type="InterPro" id="IPR029030">
    <property type="entry name" value="Caspase-like_dom_sf"/>
</dbReference>
<feature type="compositionally biased region" description="Basic and acidic residues" evidence="6">
    <location>
        <begin position="526"/>
        <end position="536"/>
    </location>
</feature>
<dbReference type="InterPro" id="IPR016129">
    <property type="entry name" value="Caspase_his_AS"/>
</dbReference>
<feature type="compositionally biased region" description="Polar residues" evidence="6">
    <location>
        <begin position="90"/>
        <end position="106"/>
    </location>
</feature>
<dbReference type="PANTHER" id="PTHR47901:SF8">
    <property type="entry name" value="CASPASE-3"/>
    <property type="match status" value="1"/>
</dbReference>
<evidence type="ECO:0000313" key="9">
    <source>
        <dbReference type="Proteomes" id="UP000694843"/>
    </source>
</evidence>
<evidence type="ECO:0000313" key="10">
    <source>
        <dbReference type="RefSeq" id="XP_047737273.1"/>
    </source>
</evidence>
<dbReference type="InterPro" id="IPR002398">
    <property type="entry name" value="Pept_C14"/>
</dbReference>
<dbReference type="GO" id="GO:0006915">
    <property type="term" value="P:apoptotic process"/>
    <property type="evidence" value="ECO:0007669"/>
    <property type="project" value="UniProtKB-KW"/>
</dbReference>
<sequence length="735" mass="82491">MSGKRGSLKGKSVSFASLTKSKFYVTSGDKMQNIPGQTISGELNKKTLVKVPSNGKASVSPQSSVDRRSMESFKRQLSNPEQKTEALPVRQSQQVAAVQEDNTNGQRKLRLMMSSNGRKSVSPQTSVDCQNSAGKPLGQSEKIPIGEEHMGDQKKIHLARPPNGKKSASPQTSVESQNSSNSQLSDATELASAAIPIRNSQQKSAEVSTRRLNPSSAEMRPTNGLVKTTSSESLKMHKRRSSVGCTNFNGTETIAYQQSLEYTGSATYKNRKASLPHQSFNRGLNDQFRRSSATRRTSAPEQKNFTVTYERVHGPADGAYKNESKPRGLIFMKNIEEFDDNKYSLRQGSKVDYANLLDLFQQMGYRKSQKYCETGHITKKKLMEDLEAFSKLDHRAYDSCIFILMSHGVHDKTFVCSDGEFVDLMDVYSMLNNTNCQHLRNKPKIFILQFCRPQSKSVNQVRTKTGVSYLSPSATEEFIELKINAAVYKMAEQLRKEFSAMFAEHSGTLLAVQKEPQIPGELITHKEHQDPEEHHSHQYKVPTIRELSPERTPGLSTSPALSESPEFPASPAYYPATPLQRRRNYSLDYLSSPNLVSYEHRHEHTVFPFDENDSELMPDAEAQDTDGCDAPSPDYSDMYSIFSTNSGGVAYRHPRKGSLLVQAICQVFAKHAYHEDIEGLVRRVSKWMQQEISKDNPLASHRHAVVERVNNGLDKAFYFNPTVLKSPKRHMTIAF</sequence>
<feature type="region of interest" description="Disordered" evidence="6">
    <location>
        <begin position="26"/>
        <end position="145"/>
    </location>
</feature>
<evidence type="ECO:0000256" key="2">
    <source>
        <dbReference type="ARBA" id="ARBA00022670"/>
    </source>
</evidence>
<feature type="region of interest" description="Disordered" evidence="6">
    <location>
        <begin position="526"/>
        <end position="575"/>
    </location>
</feature>
<keyword evidence="2" id="KW-0645">Protease</keyword>
<feature type="compositionally biased region" description="Polar residues" evidence="6">
    <location>
        <begin position="113"/>
        <end position="133"/>
    </location>
</feature>
<evidence type="ECO:0000259" key="8">
    <source>
        <dbReference type="PROSITE" id="PS50208"/>
    </source>
</evidence>
<organism evidence="9 10">
    <name type="scientific">Hyalella azteca</name>
    <name type="common">Amphipod</name>
    <dbReference type="NCBI Taxonomy" id="294128"/>
    <lineage>
        <taxon>Eukaryota</taxon>
        <taxon>Metazoa</taxon>
        <taxon>Ecdysozoa</taxon>
        <taxon>Arthropoda</taxon>
        <taxon>Crustacea</taxon>
        <taxon>Multicrustacea</taxon>
        <taxon>Malacostraca</taxon>
        <taxon>Eumalacostraca</taxon>
        <taxon>Peracarida</taxon>
        <taxon>Amphipoda</taxon>
        <taxon>Senticaudata</taxon>
        <taxon>Talitrida</taxon>
        <taxon>Talitroidea</taxon>
        <taxon>Hyalellidae</taxon>
        <taxon>Hyalella</taxon>
    </lineage>
</organism>
<dbReference type="PROSITE" id="PS01121">
    <property type="entry name" value="CASPASE_HIS"/>
    <property type="match status" value="1"/>
</dbReference>
<dbReference type="InterPro" id="IPR002138">
    <property type="entry name" value="Pept_C14_p10"/>
</dbReference>
<dbReference type="GO" id="GO:0004197">
    <property type="term" value="F:cysteine-type endopeptidase activity"/>
    <property type="evidence" value="ECO:0007669"/>
    <property type="project" value="InterPro"/>
</dbReference>
<dbReference type="PROSITE" id="PS50208">
    <property type="entry name" value="CASPASE_P20"/>
    <property type="match status" value="1"/>
</dbReference>
<feature type="compositionally biased region" description="Polar residues" evidence="6">
    <location>
        <begin position="166"/>
        <end position="186"/>
    </location>
</feature>
<dbReference type="PRINTS" id="PR00376">
    <property type="entry name" value="IL1BCENZYME"/>
</dbReference>
<evidence type="ECO:0000256" key="3">
    <source>
        <dbReference type="ARBA" id="ARBA00022703"/>
    </source>
</evidence>
<feature type="compositionally biased region" description="Polar residues" evidence="6">
    <location>
        <begin position="55"/>
        <end position="64"/>
    </location>
</feature>
<feature type="compositionally biased region" description="Polar residues" evidence="6">
    <location>
        <begin position="198"/>
        <end position="216"/>
    </location>
</feature>
<dbReference type="AlphaFoldDB" id="A0A8B7N6K4"/>
<feature type="domain" description="Caspase family p20" evidence="8">
    <location>
        <begin position="326"/>
        <end position="455"/>
    </location>
</feature>
<evidence type="ECO:0000256" key="1">
    <source>
        <dbReference type="ARBA" id="ARBA00010134"/>
    </source>
</evidence>
<name>A0A8B7N6K4_HYAAZ</name>
<dbReference type="Proteomes" id="UP000694843">
    <property type="component" value="Unplaced"/>
</dbReference>
<dbReference type="PANTHER" id="PTHR47901">
    <property type="entry name" value="CASPASE RECRUITMENT DOMAIN-CONTAINING PROTEIN 18"/>
    <property type="match status" value="1"/>
</dbReference>
<evidence type="ECO:0000256" key="4">
    <source>
        <dbReference type="ARBA" id="ARBA00022801"/>
    </source>
</evidence>
<dbReference type="RefSeq" id="XP_047737273.1">
    <property type="nucleotide sequence ID" value="XM_047881317.1"/>
</dbReference>
<keyword evidence="3" id="KW-0053">Apoptosis</keyword>
<reference evidence="10" key="1">
    <citation type="submission" date="2025-08" db="UniProtKB">
        <authorList>
            <consortium name="RefSeq"/>
        </authorList>
    </citation>
    <scope>IDENTIFICATION</scope>
    <source>
        <tissue evidence="10">Whole organism</tissue>
    </source>
</reference>
<dbReference type="KEGG" id="hazt:108666522"/>
<dbReference type="SUPFAM" id="SSF52129">
    <property type="entry name" value="Caspase-like"/>
    <property type="match status" value="2"/>
</dbReference>
<dbReference type="SMART" id="SM00115">
    <property type="entry name" value="CASc"/>
    <property type="match status" value="1"/>
</dbReference>
<feature type="compositionally biased region" description="Basic and acidic residues" evidence="6">
    <location>
        <begin position="65"/>
        <end position="74"/>
    </location>
</feature>
<protein>
    <submittedName>
        <fullName evidence="10">Uncharacterized protein LOC108666522 isoform X1</fullName>
    </submittedName>
</protein>
<dbReference type="InterPro" id="IPR001309">
    <property type="entry name" value="Pept_C14_p20"/>
</dbReference>
<keyword evidence="4" id="KW-0378">Hydrolase</keyword>
<keyword evidence="9" id="KW-1185">Reference proteome</keyword>
<gene>
    <name evidence="10" type="primary">LOC108666522</name>
</gene>
<dbReference type="Pfam" id="PF00656">
    <property type="entry name" value="Peptidase_C14"/>
    <property type="match status" value="1"/>
</dbReference>
<evidence type="ECO:0000259" key="7">
    <source>
        <dbReference type="PROSITE" id="PS50207"/>
    </source>
</evidence>
<comment type="similarity">
    <text evidence="1 5">Belongs to the peptidase C14A family.</text>
</comment>
<feature type="domain" description="Caspase family p10" evidence="7">
    <location>
        <begin position="633"/>
        <end position="721"/>
    </location>
</feature>
<dbReference type="GeneID" id="108666522"/>
<dbReference type="PROSITE" id="PS50207">
    <property type="entry name" value="CASPASE_P10"/>
    <property type="match status" value="1"/>
</dbReference>
<dbReference type="OrthoDB" id="6044770at2759"/>